<dbReference type="FunFam" id="1.10.10.10:FF:000001">
    <property type="entry name" value="LysR family transcriptional regulator"/>
    <property type="match status" value="1"/>
</dbReference>
<dbReference type="CDD" id="cd08477">
    <property type="entry name" value="PBP2_CrgA_like_8"/>
    <property type="match status" value="1"/>
</dbReference>
<protein>
    <recommendedName>
        <fullName evidence="6">HTH-type transcriptional regulator TtuA</fullName>
    </recommendedName>
    <alternativeName>
        <fullName evidence="7">Tartrate utilization transcriptional regulator</fullName>
    </alternativeName>
</protein>
<dbReference type="PROSITE" id="PS50931">
    <property type="entry name" value="HTH_LYSR"/>
    <property type="match status" value="1"/>
</dbReference>
<reference evidence="9 10" key="1">
    <citation type="submission" date="2019-01" db="EMBL/GenBank/DDBJ databases">
        <title>Genomic insights into the origins and evolution of symbiotic genes in the Phaseolus vulgaris microsymbionts.</title>
        <authorList>
            <person name="Tong W."/>
        </authorList>
    </citation>
    <scope>NUCLEOTIDE SEQUENCE [LARGE SCALE GENOMIC DNA]</scope>
    <source>
        <strain evidence="9 10">FH23</strain>
        <plasmid evidence="10">prapfh23b</plasmid>
    </source>
</reference>
<evidence type="ECO:0000259" key="8">
    <source>
        <dbReference type="PROSITE" id="PS50931"/>
    </source>
</evidence>
<sequence length="299" mass="32995">MDRLACMQVFVKAVETGSISAAAEELELSSQLAGKQLRALEHGLGIKLLNRTTRRQSLTDSGRIFYDHAKNILAEMEAAEALIAETRSVPRGRLRISAPITFGSHALAPEIPEYLKLHPEVLLDLSLTNRTVDLVDEGFDVVFRTGELPDSGLLARSLAPLRLVLCAAPAYLKSAGKLSKPEDLQRHECLVFSHTSLRTQWSFEGPDGLVSVPISGRLSTDSGEALRSAAVAGMGVLLQPHELVAGEIDVGRLVRLLPEYEPPTRPLHMLYAPDRRMTPKLRSFIDFTVKKFGRDQRER</sequence>
<keyword evidence="3" id="KW-0238">DNA-binding</keyword>
<comment type="function">
    <text evidence="5">Transcriptional regulator of the ttuABCDE tartrate utilization operon.</text>
</comment>
<evidence type="ECO:0000313" key="9">
    <source>
        <dbReference type="EMBL" id="QAS81729.1"/>
    </source>
</evidence>
<dbReference type="Pfam" id="PF00126">
    <property type="entry name" value="HTH_1"/>
    <property type="match status" value="1"/>
</dbReference>
<dbReference type="Gene3D" id="3.40.190.290">
    <property type="match status" value="1"/>
</dbReference>
<comment type="similarity">
    <text evidence="1">Belongs to the LysR transcriptional regulatory family.</text>
</comment>
<dbReference type="GO" id="GO:0006351">
    <property type="term" value="P:DNA-templated transcription"/>
    <property type="evidence" value="ECO:0007669"/>
    <property type="project" value="TreeGrafter"/>
</dbReference>
<dbReference type="AlphaFoldDB" id="A0AAE5WSU9"/>
<dbReference type="InterPro" id="IPR036390">
    <property type="entry name" value="WH_DNA-bd_sf"/>
</dbReference>
<evidence type="ECO:0000256" key="3">
    <source>
        <dbReference type="ARBA" id="ARBA00023125"/>
    </source>
</evidence>
<geneLocation type="plasmid" evidence="10">
    <name>prapfh23b</name>
</geneLocation>
<feature type="domain" description="HTH lysR-type" evidence="8">
    <location>
        <begin position="1"/>
        <end position="59"/>
    </location>
</feature>
<dbReference type="InterPro" id="IPR036388">
    <property type="entry name" value="WH-like_DNA-bd_sf"/>
</dbReference>
<dbReference type="PANTHER" id="PTHR30537:SF5">
    <property type="entry name" value="HTH-TYPE TRANSCRIPTIONAL ACTIVATOR TTDR-RELATED"/>
    <property type="match status" value="1"/>
</dbReference>
<proteinExistence type="inferred from homology"/>
<dbReference type="Pfam" id="PF03466">
    <property type="entry name" value="LysR_substrate"/>
    <property type="match status" value="1"/>
</dbReference>
<keyword evidence="10" id="KW-1185">Reference proteome</keyword>
<keyword evidence="2" id="KW-0805">Transcription regulation</keyword>
<evidence type="ECO:0000256" key="1">
    <source>
        <dbReference type="ARBA" id="ARBA00009437"/>
    </source>
</evidence>
<dbReference type="FunFam" id="3.40.190.290:FF:000001">
    <property type="entry name" value="Transcriptional regulator, LysR family"/>
    <property type="match status" value="1"/>
</dbReference>
<dbReference type="PANTHER" id="PTHR30537">
    <property type="entry name" value="HTH-TYPE TRANSCRIPTIONAL REGULATOR"/>
    <property type="match status" value="1"/>
</dbReference>
<dbReference type="InterPro" id="IPR000847">
    <property type="entry name" value="LysR_HTH_N"/>
</dbReference>
<dbReference type="SUPFAM" id="SSF46785">
    <property type="entry name" value="Winged helix' DNA-binding domain"/>
    <property type="match status" value="1"/>
</dbReference>
<dbReference type="EMBL" id="CP035000">
    <property type="protein sequence ID" value="QAS81729.1"/>
    <property type="molecule type" value="Genomic_DNA"/>
</dbReference>
<dbReference type="InterPro" id="IPR005119">
    <property type="entry name" value="LysR_subst-bd"/>
</dbReference>
<evidence type="ECO:0000256" key="2">
    <source>
        <dbReference type="ARBA" id="ARBA00023015"/>
    </source>
</evidence>
<dbReference type="Gene3D" id="1.10.10.10">
    <property type="entry name" value="Winged helix-like DNA-binding domain superfamily/Winged helix DNA-binding domain"/>
    <property type="match status" value="1"/>
</dbReference>
<evidence type="ECO:0000256" key="4">
    <source>
        <dbReference type="ARBA" id="ARBA00023163"/>
    </source>
</evidence>
<evidence type="ECO:0000256" key="7">
    <source>
        <dbReference type="ARBA" id="ARBA00083243"/>
    </source>
</evidence>
<dbReference type="KEGG" id="rad:CO657_28090"/>
<evidence type="ECO:0000256" key="5">
    <source>
        <dbReference type="ARBA" id="ARBA00054626"/>
    </source>
</evidence>
<dbReference type="SUPFAM" id="SSF53850">
    <property type="entry name" value="Periplasmic binding protein-like II"/>
    <property type="match status" value="1"/>
</dbReference>
<dbReference type="InterPro" id="IPR058163">
    <property type="entry name" value="LysR-type_TF_proteobact-type"/>
</dbReference>
<keyword evidence="9" id="KW-0614">Plasmid</keyword>
<keyword evidence="4" id="KW-0804">Transcription</keyword>
<dbReference type="RefSeq" id="WP_054184387.1">
    <property type="nucleotide sequence ID" value="NZ_CP035000.1"/>
</dbReference>
<gene>
    <name evidence="9" type="ORF">CO657_28090</name>
</gene>
<dbReference type="Proteomes" id="UP000220927">
    <property type="component" value="Plasmid pRapFH23b"/>
</dbReference>
<dbReference type="GO" id="GO:0003700">
    <property type="term" value="F:DNA-binding transcription factor activity"/>
    <property type="evidence" value="ECO:0007669"/>
    <property type="project" value="InterPro"/>
</dbReference>
<organism evidence="9 10">
    <name type="scientific">Rhizobium acidisoli</name>
    <dbReference type="NCBI Taxonomy" id="1538158"/>
    <lineage>
        <taxon>Bacteria</taxon>
        <taxon>Pseudomonadati</taxon>
        <taxon>Pseudomonadota</taxon>
        <taxon>Alphaproteobacteria</taxon>
        <taxon>Hyphomicrobiales</taxon>
        <taxon>Rhizobiaceae</taxon>
        <taxon>Rhizobium/Agrobacterium group</taxon>
        <taxon>Rhizobium</taxon>
    </lineage>
</organism>
<name>A0AAE5WSU9_9HYPH</name>
<evidence type="ECO:0000256" key="6">
    <source>
        <dbReference type="ARBA" id="ARBA00067332"/>
    </source>
</evidence>
<accession>A0AAE5WSU9</accession>
<evidence type="ECO:0000313" key="10">
    <source>
        <dbReference type="Proteomes" id="UP000220927"/>
    </source>
</evidence>
<dbReference type="GO" id="GO:0043565">
    <property type="term" value="F:sequence-specific DNA binding"/>
    <property type="evidence" value="ECO:0007669"/>
    <property type="project" value="TreeGrafter"/>
</dbReference>